<evidence type="ECO:0000256" key="10">
    <source>
        <dbReference type="ARBA" id="ARBA00048028"/>
    </source>
</evidence>
<dbReference type="PROSITE" id="PS00487">
    <property type="entry name" value="IMP_DH_GMP_RED"/>
    <property type="match status" value="1"/>
</dbReference>
<feature type="binding site" evidence="11">
    <location>
        <position position="257"/>
    </location>
    <ligand>
        <name>NAD(+)</name>
        <dbReference type="ChEBI" id="CHEBI:57540"/>
    </ligand>
</feature>
<evidence type="ECO:0000256" key="2">
    <source>
        <dbReference type="ARBA" id="ARBA00005502"/>
    </source>
</evidence>
<feature type="binding site" evidence="11">
    <location>
        <position position="489"/>
    </location>
    <ligand>
        <name>K(+)</name>
        <dbReference type="ChEBI" id="CHEBI:29103"/>
        <note>ligand shared between two tetrameric partners</note>
    </ligand>
</feature>
<evidence type="ECO:0000256" key="4">
    <source>
        <dbReference type="ARBA" id="ARBA00022749"/>
    </source>
</evidence>
<keyword evidence="9 12" id="KW-0129">CBS domain</keyword>
<keyword evidence="17" id="KW-1185">Reference proteome</keyword>
<feature type="binding site" evidence="11">
    <location>
        <begin position="372"/>
        <end position="373"/>
    </location>
    <ligand>
        <name>IMP</name>
        <dbReference type="ChEBI" id="CHEBI:58053"/>
    </ligand>
</feature>
<evidence type="ECO:0000256" key="8">
    <source>
        <dbReference type="ARBA" id="ARBA00023027"/>
    </source>
</evidence>
<organism evidence="16 17">
    <name type="scientific">Tessaracoccus lubricantis</name>
    <dbReference type="NCBI Taxonomy" id="545543"/>
    <lineage>
        <taxon>Bacteria</taxon>
        <taxon>Bacillati</taxon>
        <taxon>Actinomycetota</taxon>
        <taxon>Actinomycetes</taxon>
        <taxon>Propionibacteriales</taxon>
        <taxon>Propionibacteriaceae</taxon>
        <taxon>Tessaracoccus</taxon>
    </lineage>
</organism>
<dbReference type="Pfam" id="PF00478">
    <property type="entry name" value="IMPDH"/>
    <property type="match status" value="1"/>
</dbReference>
<proteinExistence type="inferred from homology"/>
<dbReference type="PIRSF" id="PIRSF000130">
    <property type="entry name" value="IMPDH"/>
    <property type="match status" value="1"/>
</dbReference>
<dbReference type="SMART" id="SM01240">
    <property type="entry name" value="IMPDH"/>
    <property type="match status" value="1"/>
</dbReference>
<evidence type="ECO:0000256" key="7">
    <source>
        <dbReference type="ARBA" id="ARBA00023002"/>
    </source>
</evidence>
<evidence type="ECO:0000256" key="6">
    <source>
        <dbReference type="ARBA" id="ARBA00022958"/>
    </source>
</evidence>
<dbReference type="SUPFAM" id="SSF51412">
    <property type="entry name" value="Inosine monophosphate dehydrogenase (IMPDH)"/>
    <property type="match status" value="1"/>
</dbReference>
<feature type="domain" description="CBS" evidence="15">
    <location>
        <begin position="163"/>
        <end position="223"/>
    </location>
</feature>
<dbReference type="PROSITE" id="PS51371">
    <property type="entry name" value="CBS"/>
    <property type="match status" value="2"/>
</dbReference>
<dbReference type="InterPro" id="IPR005990">
    <property type="entry name" value="IMP_DH"/>
</dbReference>
<evidence type="ECO:0000313" key="17">
    <source>
        <dbReference type="Proteomes" id="UP001501521"/>
    </source>
</evidence>
<feature type="active site" description="Thioimidate intermediate" evidence="11">
    <location>
        <position position="316"/>
    </location>
</feature>
<dbReference type="InterPro" id="IPR013785">
    <property type="entry name" value="Aldolase_TIM"/>
</dbReference>
<evidence type="ECO:0000313" key="16">
    <source>
        <dbReference type="EMBL" id="GAA4897505.1"/>
    </source>
</evidence>
<evidence type="ECO:0000256" key="3">
    <source>
        <dbReference type="ARBA" id="ARBA00022723"/>
    </source>
</evidence>
<keyword evidence="5 11" id="KW-0658">Purine biosynthesis</keyword>
<dbReference type="Pfam" id="PF00571">
    <property type="entry name" value="CBS"/>
    <property type="match status" value="2"/>
</dbReference>
<evidence type="ECO:0000256" key="12">
    <source>
        <dbReference type="PROSITE-ProRule" id="PRU00703"/>
    </source>
</evidence>
<dbReference type="PANTHER" id="PTHR11911:SF111">
    <property type="entry name" value="INOSINE-5'-MONOPHOSPHATE DEHYDROGENASE"/>
    <property type="match status" value="1"/>
</dbReference>
<evidence type="ECO:0000256" key="13">
    <source>
        <dbReference type="RuleBase" id="RU003927"/>
    </source>
</evidence>
<keyword evidence="8 11" id="KW-0520">NAD</keyword>
<dbReference type="InterPro" id="IPR000644">
    <property type="entry name" value="CBS_dom"/>
</dbReference>
<evidence type="ECO:0000256" key="9">
    <source>
        <dbReference type="ARBA" id="ARBA00023122"/>
    </source>
</evidence>
<comment type="caution">
    <text evidence="11">Lacks conserved residue(s) required for the propagation of feature annotation.</text>
</comment>
<keyword evidence="3 11" id="KW-0479">Metal-binding</keyword>
<evidence type="ECO:0000256" key="14">
    <source>
        <dbReference type="RuleBase" id="RU003928"/>
    </source>
</evidence>
<comment type="caution">
    <text evidence="16">The sequence shown here is derived from an EMBL/GenBank/DDBJ whole genome shotgun (WGS) entry which is preliminary data.</text>
</comment>
<dbReference type="PANTHER" id="PTHR11911">
    <property type="entry name" value="INOSINE-5-MONOPHOSPHATE DEHYDROGENASE RELATED"/>
    <property type="match status" value="1"/>
</dbReference>
<feature type="binding site" description="in other chain" evidence="11">
    <location>
        <position position="316"/>
    </location>
    <ligand>
        <name>K(+)</name>
        <dbReference type="ChEBI" id="CHEBI:29103"/>
        <note>ligand shared between two tetrameric partners</note>
    </ligand>
</feature>
<evidence type="ECO:0000256" key="5">
    <source>
        <dbReference type="ARBA" id="ARBA00022755"/>
    </source>
</evidence>
<reference evidence="17" key="1">
    <citation type="journal article" date="2019" name="Int. J. Syst. Evol. Microbiol.">
        <title>The Global Catalogue of Microorganisms (GCM) 10K type strain sequencing project: providing services to taxonomists for standard genome sequencing and annotation.</title>
        <authorList>
            <consortium name="The Broad Institute Genomics Platform"/>
            <consortium name="The Broad Institute Genome Sequencing Center for Infectious Disease"/>
            <person name="Wu L."/>
            <person name="Ma J."/>
        </authorList>
    </citation>
    <scope>NUCLEOTIDE SEQUENCE [LARGE SCALE GENOMIC DNA]</scope>
    <source>
        <strain evidence="17">JCM 19125</strain>
    </source>
</reference>
<comment type="catalytic activity">
    <reaction evidence="10 11 14">
        <text>IMP + NAD(+) + H2O = XMP + NADH + H(+)</text>
        <dbReference type="Rhea" id="RHEA:11708"/>
        <dbReference type="ChEBI" id="CHEBI:15377"/>
        <dbReference type="ChEBI" id="CHEBI:15378"/>
        <dbReference type="ChEBI" id="CHEBI:57464"/>
        <dbReference type="ChEBI" id="CHEBI:57540"/>
        <dbReference type="ChEBI" id="CHEBI:57945"/>
        <dbReference type="ChEBI" id="CHEBI:58053"/>
        <dbReference type="EC" id="1.1.1.205"/>
    </reaction>
</comment>
<gene>
    <name evidence="11 16" type="primary">guaB</name>
    <name evidence="16" type="ORF">GCM10025789_14250</name>
</gene>
<feature type="binding site" description="in other chain" evidence="11">
    <location>
        <position position="313"/>
    </location>
    <ligand>
        <name>K(+)</name>
        <dbReference type="ChEBI" id="CHEBI:29103"/>
        <note>ligand shared between two tetrameric partners</note>
    </ligand>
</feature>
<comment type="function">
    <text evidence="11">Catalyzes the conversion of inosine 5'-phosphate (IMP) to xanthosine 5'-phosphate (XMP), the first committed and rate-limiting step in the de novo synthesis of guanine nucleotides, and therefore plays an important role in the regulation of cell growth.</text>
</comment>
<sequence>MSEELTGSGVPAPFAVLGLTYDDVLLQPNQSDIIPSQVDTGTQLTRRIRLNVPLASAAMDTVTESRMAIAMAREGGIGILHRNLSIEDQAHMVDQVKRSEAGMVSEPITVNPDATLGEVEELCAQYRISGAPVVDAEGALVGIITNRDMRFEDDASRKVGEVMTRMPLVTASVGVSNEEAIALMAKHKIEKLPIVDDSGKLKGLITLKDFVKADKYPNAAKDEAGRLRVGAAVGFFGDSWARAMALVSAGVDTIVVDTAHGHSRGVVDMIKRLKAEPSAAHVDIIGGNVATYAGAKALVEAGADAVKVGVGPGSICTTRVVAGVGVPQVTAIYDAARAAKPAGVPVIGDGGLQYSGDIAKAIVAGASTVMLGSLLAGCAESPGELVFINGKQYKSYRGMGSLGAMAARGRKASYSKDRYFQGDVTADDKLIPEGIEGQVAYRGPLAAVAYQLVGGLRQSMFYSGAGTIPELQDRGRFVRITAAGLRESHPHDIQMTAEAPNYSSR</sequence>
<comment type="activity regulation">
    <text evidence="11">Mycophenolic acid (MPA) is a non-competitive inhibitor that prevents formation of the closed enzyme conformation by binding to the same site as the amobile flap. In contrast, mizoribine monophosphate (MZP) is a competitive inhibitor that induces the closed conformation. MPA is a potent inhibitor of mammalian IMPDHs but a poor inhibitor of the bacterial enzymes. MZP is a more potent inhibitor of bacterial IMPDH.</text>
</comment>
<dbReference type="EMBL" id="BAABLV010000020">
    <property type="protein sequence ID" value="GAA4897505.1"/>
    <property type="molecule type" value="Genomic_DNA"/>
</dbReference>
<feature type="binding site" evidence="11">
    <location>
        <begin position="349"/>
        <end position="351"/>
    </location>
    <ligand>
        <name>IMP</name>
        <dbReference type="ChEBI" id="CHEBI:58053"/>
    </ligand>
</feature>
<comment type="subunit">
    <text evidence="11">Homotetramer.</text>
</comment>
<evidence type="ECO:0000256" key="1">
    <source>
        <dbReference type="ARBA" id="ARBA00001958"/>
    </source>
</evidence>
<feature type="binding site" evidence="11">
    <location>
        <position position="314"/>
    </location>
    <ligand>
        <name>IMP</name>
        <dbReference type="ChEBI" id="CHEBI:58053"/>
    </ligand>
</feature>
<feature type="binding site" evidence="11">
    <location>
        <begin position="309"/>
        <end position="311"/>
    </location>
    <ligand>
        <name>NAD(+)</name>
        <dbReference type="ChEBI" id="CHEBI:57540"/>
    </ligand>
</feature>
<dbReference type="Proteomes" id="UP001501521">
    <property type="component" value="Unassembled WGS sequence"/>
</dbReference>
<comment type="pathway">
    <text evidence="11 14">Purine metabolism; XMP biosynthesis via de novo pathway; XMP from IMP: step 1/1.</text>
</comment>
<feature type="binding site" evidence="11">
    <location>
        <position position="433"/>
    </location>
    <ligand>
        <name>IMP</name>
        <dbReference type="ChEBI" id="CHEBI:58053"/>
    </ligand>
</feature>
<dbReference type="Gene3D" id="3.20.20.70">
    <property type="entry name" value="Aldolase class I"/>
    <property type="match status" value="1"/>
</dbReference>
<feature type="binding site" description="in other chain" evidence="11">
    <location>
        <position position="311"/>
    </location>
    <ligand>
        <name>K(+)</name>
        <dbReference type="ChEBI" id="CHEBI:29103"/>
        <note>ligand shared between two tetrameric partners</note>
    </ligand>
</feature>
<feature type="domain" description="CBS" evidence="15">
    <location>
        <begin position="103"/>
        <end position="159"/>
    </location>
</feature>
<dbReference type="SMART" id="SM00116">
    <property type="entry name" value="CBS"/>
    <property type="match status" value="2"/>
</dbReference>
<dbReference type="InterPro" id="IPR001093">
    <property type="entry name" value="IMP_DH_GMPRt"/>
</dbReference>
<comment type="cofactor">
    <cofactor evidence="1 11">
        <name>K(+)</name>
        <dbReference type="ChEBI" id="CHEBI:29103"/>
    </cofactor>
</comment>
<feature type="binding site" evidence="11">
    <location>
        <position position="487"/>
    </location>
    <ligand>
        <name>K(+)</name>
        <dbReference type="ChEBI" id="CHEBI:29103"/>
        <note>ligand shared between two tetrameric partners</note>
    </ligand>
</feature>
<dbReference type="InterPro" id="IPR015875">
    <property type="entry name" value="IMP_DH/GMP_Rdtase_CS"/>
</dbReference>
<evidence type="ECO:0000259" key="15">
    <source>
        <dbReference type="PROSITE" id="PS51371"/>
    </source>
</evidence>
<evidence type="ECO:0000256" key="11">
    <source>
        <dbReference type="HAMAP-Rule" id="MF_01964"/>
    </source>
</evidence>
<feature type="binding site" evidence="11">
    <location>
        <position position="488"/>
    </location>
    <ligand>
        <name>K(+)</name>
        <dbReference type="ChEBI" id="CHEBI:29103"/>
        <note>ligand shared between two tetrameric partners</note>
    </ligand>
</feature>
<feature type="binding site" evidence="11">
    <location>
        <begin position="396"/>
        <end position="400"/>
    </location>
    <ligand>
        <name>IMP</name>
        <dbReference type="ChEBI" id="CHEBI:58053"/>
    </ligand>
</feature>
<keyword evidence="7 11" id="KW-0560">Oxidoreductase</keyword>
<dbReference type="EC" id="1.1.1.205" evidence="11 14"/>
<keyword evidence="4 11" id="KW-0332">GMP biosynthesis</keyword>
<protein>
    <recommendedName>
        <fullName evidence="11 14">Inosine-5'-monophosphate dehydrogenase</fullName>
        <shortName evidence="11">IMP dehydrogenase</shortName>
        <shortName evidence="11">IMPD</shortName>
        <shortName evidence="11">IMPDH</shortName>
        <ecNumber evidence="11 14">1.1.1.205</ecNumber>
    </recommendedName>
</protein>
<dbReference type="SUPFAM" id="SSF54631">
    <property type="entry name" value="CBS-domain pair"/>
    <property type="match status" value="1"/>
</dbReference>
<name>A0ABP9FC68_9ACTN</name>
<keyword evidence="6 11" id="KW-0630">Potassium</keyword>
<accession>A0ABP9FC68</accession>
<dbReference type="CDD" id="cd00381">
    <property type="entry name" value="IMPDH"/>
    <property type="match status" value="1"/>
</dbReference>
<dbReference type="NCBIfam" id="TIGR01302">
    <property type="entry name" value="IMP_dehydrog"/>
    <property type="match status" value="1"/>
</dbReference>
<dbReference type="CDD" id="cd04601">
    <property type="entry name" value="CBS_pair_IMPDH"/>
    <property type="match status" value="1"/>
</dbReference>
<dbReference type="HAMAP" id="MF_01964">
    <property type="entry name" value="IMPDH"/>
    <property type="match status" value="1"/>
</dbReference>
<feature type="active site" description="Proton acceptor" evidence="11">
    <location>
        <position position="418"/>
    </location>
</feature>
<dbReference type="InterPro" id="IPR046342">
    <property type="entry name" value="CBS_dom_sf"/>
</dbReference>
<comment type="similarity">
    <text evidence="2 11 13">Belongs to the IMPDH/GMPR family.</text>
</comment>